<evidence type="ECO:0000313" key="2">
    <source>
        <dbReference type="EMBL" id="CAG8976242.1"/>
    </source>
</evidence>
<comment type="caution">
    <text evidence="2">The sequence shown here is derived from an EMBL/GenBank/DDBJ whole genome shotgun (WGS) entry which is preliminary data.</text>
</comment>
<keyword evidence="3" id="KW-1185">Reference proteome</keyword>
<dbReference type="AlphaFoldDB" id="A0A9N9LNC5"/>
<gene>
    <name evidence="2" type="ORF">HYALB_00009417</name>
</gene>
<proteinExistence type="predicted"/>
<reference evidence="2" key="1">
    <citation type="submission" date="2021-07" db="EMBL/GenBank/DDBJ databases">
        <authorList>
            <person name="Durling M."/>
        </authorList>
    </citation>
    <scope>NUCLEOTIDE SEQUENCE</scope>
</reference>
<feature type="compositionally biased region" description="Polar residues" evidence="1">
    <location>
        <begin position="197"/>
        <end position="206"/>
    </location>
</feature>
<evidence type="ECO:0000256" key="1">
    <source>
        <dbReference type="SAM" id="MobiDB-lite"/>
    </source>
</evidence>
<sequence length="230" mass="26224">MPPPRRSKASGSAFINCPPPPENDSEAHTLGIYKLSITHLPHIRSIPQTENHSSMMYSSTMEPGSVYLTRICLGFSNPTYNHTIRSLSECKVRIALKNQKARLQQEFAFYRRPMPPTLDPEHKYSWAQWMIDNSITDQDKKRSKSFYDVEMILRASVHAMAPDEIGKLQEYLELGRKGCDIQEWFDSRRNIPPDTESVPSTNSSSTGKRDRALSSSNDSASNPRKQHRIV</sequence>
<accession>A0A9N9LNC5</accession>
<evidence type="ECO:0000313" key="3">
    <source>
        <dbReference type="Proteomes" id="UP000701801"/>
    </source>
</evidence>
<dbReference type="Proteomes" id="UP000701801">
    <property type="component" value="Unassembled WGS sequence"/>
</dbReference>
<feature type="region of interest" description="Disordered" evidence="1">
    <location>
        <begin position="186"/>
        <end position="230"/>
    </location>
</feature>
<feature type="region of interest" description="Disordered" evidence="1">
    <location>
        <begin position="1"/>
        <end position="23"/>
    </location>
</feature>
<organism evidence="2 3">
    <name type="scientific">Hymenoscyphus albidus</name>
    <dbReference type="NCBI Taxonomy" id="595503"/>
    <lineage>
        <taxon>Eukaryota</taxon>
        <taxon>Fungi</taxon>
        <taxon>Dikarya</taxon>
        <taxon>Ascomycota</taxon>
        <taxon>Pezizomycotina</taxon>
        <taxon>Leotiomycetes</taxon>
        <taxon>Helotiales</taxon>
        <taxon>Helotiaceae</taxon>
        <taxon>Hymenoscyphus</taxon>
    </lineage>
</organism>
<feature type="compositionally biased region" description="Polar residues" evidence="1">
    <location>
        <begin position="213"/>
        <end position="223"/>
    </location>
</feature>
<protein>
    <submittedName>
        <fullName evidence="2">Uncharacterized protein</fullName>
    </submittedName>
</protein>
<dbReference type="EMBL" id="CAJVRM010000169">
    <property type="protein sequence ID" value="CAG8976242.1"/>
    <property type="molecule type" value="Genomic_DNA"/>
</dbReference>
<name>A0A9N9LNC5_9HELO</name>